<evidence type="ECO:0000313" key="1">
    <source>
        <dbReference type="EMBL" id="KAF2189697.1"/>
    </source>
</evidence>
<gene>
    <name evidence="1" type="ORF">K469DRAFT_723622</name>
</gene>
<dbReference type="Proteomes" id="UP000800200">
    <property type="component" value="Unassembled WGS sequence"/>
</dbReference>
<proteinExistence type="predicted"/>
<dbReference type="AlphaFoldDB" id="A0A6A6ECI0"/>
<reference evidence="1" key="1">
    <citation type="journal article" date="2020" name="Stud. Mycol.">
        <title>101 Dothideomycetes genomes: a test case for predicting lifestyles and emergence of pathogens.</title>
        <authorList>
            <person name="Haridas S."/>
            <person name="Albert R."/>
            <person name="Binder M."/>
            <person name="Bloem J."/>
            <person name="Labutti K."/>
            <person name="Salamov A."/>
            <person name="Andreopoulos B."/>
            <person name="Baker S."/>
            <person name="Barry K."/>
            <person name="Bills G."/>
            <person name="Bluhm B."/>
            <person name="Cannon C."/>
            <person name="Castanera R."/>
            <person name="Culley D."/>
            <person name="Daum C."/>
            <person name="Ezra D."/>
            <person name="Gonzalez J."/>
            <person name="Henrissat B."/>
            <person name="Kuo A."/>
            <person name="Liang C."/>
            <person name="Lipzen A."/>
            <person name="Lutzoni F."/>
            <person name="Magnuson J."/>
            <person name="Mondo S."/>
            <person name="Nolan M."/>
            <person name="Ohm R."/>
            <person name="Pangilinan J."/>
            <person name="Park H.-J."/>
            <person name="Ramirez L."/>
            <person name="Alfaro M."/>
            <person name="Sun H."/>
            <person name="Tritt A."/>
            <person name="Yoshinaga Y."/>
            <person name="Zwiers L.-H."/>
            <person name="Turgeon B."/>
            <person name="Goodwin S."/>
            <person name="Spatafora J."/>
            <person name="Crous P."/>
            <person name="Grigoriev I."/>
        </authorList>
    </citation>
    <scope>NUCLEOTIDE SEQUENCE</scope>
    <source>
        <strain evidence="1">CBS 207.26</strain>
    </source>
</reference>
<name>A0A6A6ECI0_9PEZI</name>
<evidence type="ECO:0008006" key="3">
    <source>
        <dbReference type="Google" id="ProtNLM"/>
    </source>
</evidence>
<protein>
    <recommendedName>
        <fullName evidence="3">Heterokaryon incompatibility domain-containing protein</fullName>
    </recommendedName>
</protein>
<organism evidence="1 2">
    <name type="scientific">Zopfia rhizophila CBS 207.26</name>
    <dbReference type="NCBI Taxonomy" id="1314779"/>
    <lineage>
        <taxon>Eukaryota</taxon>
        <taxon>Fungi</taxon>
        <taxon>Dikarya</taxon>
        <taxon>Ascomycota</taxon>
        <taxon>Pezizomycotina</taxon>
        <taxon>Dothideomycetes</taxon>
        <taxon>Dothideomycetes incertae sedis</taxon>
        <taxon>Zopfiaceae</taxon>
        <taxon>Zopfia</taxon>
    </lineage>
</organism>
<keyword evidence="2" id="KW-1185">Reference proteome</keyword>
<dbReference type="EMBL" id="ML994620">
    <property type="protein sequence ID" value="KAF2189697.1"/>
    <property type="molecule type" value="Genomic_DNA"/>
</dbReference>
<evidence type="ECO:0000313" key="2">
    <source>
        <dbReference type="Proteomes" id="UP000800200"/>
    </source>
</evidence>
<accession>A0A6A6ECI0</accession>
<sequence length="252" mass="29031">MNPVHVVFGVPVEFDMDLINWKQQSAMRKQYAVNPWKLHASFARGLCWLLKQPGELLFFPSWSWTGWTGSLSNWMSFETLSKQEDPEITFKIKFHGGTQDLHSAWTNSLGNLHYMSNDTLDIEAWSFPITIVPEPSQTDTQSSISYSSSYLAQLDLGSGMIAYSPFLVTEQVTEYLHDKLCSKTWTCIVLAYRKQASRAPVVLVLRESTKYAERIGLVDFWTAWGSDEYGNRYHIVVDDRKIVRSRWKGALW</sequence>